<gene>
    <name evidence="2" type="ORF">BN2156_00878</name>
</gene>
<dbReference type="GO" id="GO:0003700">
    <property type="term" value="F:DNA-binding transcription factor activity"/>
    <property type="evidence" value="ECO:0007669"/>
    <property type="project" value="InterPro"/>
</dbReference>
<dbReference type="STRING" id="146018.BN2156_00878"/>
<dbReference type="InterPro" id="IPR000835">
    <property type="entry name" value="HTH_MarR-typ"/>
</dbReference>
<accession>A0A0H5RIM9</accession>
<dbReference type="Gene3D" id="1.10.10.10">
    <property type="entry name" value="Winged helix-like DNA-binding domain superfamily/Winged helix DNA-binding domain"/>
    <property type="match status" value="1"/>
</dbReference>
<name>A0A0H5RIM9_9MYCO</name>
<organism evidence="2 3">
    <name type="scientific">Mycolicibacterium neworleansense</name>
    <dbReference type="NCBI Taxonomy" id="146018"/>
    <lineage>
        <taxon>Bacteria</taxon>
        <taxon>Bacillati</taxon>
        <taxon>Actinomycetota</taxon>
        <taxon>Actinomycetes</taxon>
        <taxon>Mycobacteriales</taxon>
        <taxon>Mycobacteriaceae</taxon>
        <taxon>Mycolicibacterium</taxon>
    </lineage>
</organism>
<dbReference type="PANTHER" id="PTHR33164:SF43">
    <property type="entry name" value="HTH-TYPE TRANSCRIPTIONAL REPRESSOR YETL"/>
    <property type="match status" value="1"/>
</dbReference>
<dbReference type="GO" id="GO:0006950">
    <property type="term" value="P:response to stress"/>
    <property type="evidence" value="ECO:0007669"/>
    <property type="project" value="TreeGrafter"/>
</dbReference>
<dbReference type="SMART" id="SM00347">
    <property type="entry name" value="HTH_MARR"/>
    <property type="match status" value="1"/>
</dbReference>
<dbReference type="InterPro" id="IPR036388">
    <property type="entry name" value="WH-like_DNA-bd_sf"/>
</dbReference>
<dbReference type="EMBL" id="CWKH01000001">
    <property type="protein sequence ID" value="CRZ14030.1"/>
    <property type="molecule type" value="Genomic_DNA"/>
</dbReference>
<sequence>MNQRRDPADAARLRTAVQDLRIALALSTRKVAAIAGLKESDLEVLDVLTRGGPQSPTALARRLSMQPATMTGVLRRLEDAGWVIRRHHDHDRRSVEIESVGHARLADIYRDGSGRMDALQAGMTPAQIATVLEYLTAACEAVTEATAALDVWRPAGSAAEGGAS</sequence>
<dbReference type="SUPFAM" id="SSF46785">
    <property type="entry name" value="Winged helix' DNA-binding domain"/>
    <property type="match status" value="1"/>
</dbReference>
<dbReference type="Pfam" id="PF01047">
    <property type="entry name" value="MarR"/>
    <property type="match status" value="1"/>
</dbReference>
<dbReference type="InterPro" id="IPR036390">
    <property type="entry name" value="WH_DNA-bd_sf"/>
</dbReference>
<dbReference type="AlphaFoldDB" id="A0A0H5RIM9"/>
<dbReference type="PANTHER" id="PTHR33164">
    <property type="entry name" value="TRANSCRIPTIONAL REGULATOR, MARR FAMILY"/>
    <property type="match status" value="1"/>
</dbReference>
<evidence type="ECO:0000313" key="2">
    <source>
        <dbReference type="EMBL" id="CRZ14030.1"/>
    </source>
</evidence>
<protein>
    <submittedName>
        <fullName evidence="2">MarR family protein</fullName>
    </submittedName>
</protein>
<dbReference type="InterPro" id="IPR039422">
    <property type="entry name" value="MarR/SlyA-like"/>
</dbReference>
<keyword evidence="3" id="KW-1185">Reference proteome</keyword>
<proteinExistence type="predicted"/>
<dbReference type="RefSeq" id="WP_090510620.1">
    <property type="nucleotide sequence ID" value="NZ_CWKH01000001.1"/>
</dbReference>
<evidence type="ECO:0000259" key="1">
    <source>
        <dbReference type="SMART" id="SM00347"/>
    </source>
</evidence>
<feature type="domain" description="HTH marR-type" evidence="1">
    <location>
        <begin position="30"/>
        <end position="128"/>
    </location>
</feature>
<dbReference type="OrthoDB" id="3173926at2"/>
<evidence type="ECO:0000313" key="3">
    <source>
        <dbReference type="Proteomes" id="UP000199147"/>
    </source>
</evidence>
<reference evidence="3" key="1">
    <citation type="submission" date="2015-07" db="EMBL/GenBank/DDBJ databases">
        <authorList>
            <person name="Urmite Genomes"/>
        </authorList>
    </citation>
    <scope>NUCLEOTIDE SEQUENCE [LARGE SCALE GENOMIC DNA]</scope>
    <source>
        <strain evidence="3">type strain: ATCC 49404</strain>
    </source>
</reference>
<dbReference type="Proteomes" id="UP000199147">
    <property type="component" value="Unassembled WGS sequence"/>
</dbReference>